<gene>
    <name evidence="3" type="ORF">EL17_07840</name>
</gene>
<dbReference type="InterPro" id="IPR012340">
    <property type="entry name" value="NA-bd_OB-fold"/>
</dbReference>
<evidence type="ECO:0000256" key="1">
    <source>
        <dbReference type="PIRNR" id="PIRNR012524"/>
    </source>
</evidence>
<dbReference type="InterPro" id="IPR036388">
    <property type="entry name" value="WH-like_DNA-bd_sf"/>
</dbReference>
<dbReference type="InterPro" id="IPR040764">
    <property type="entry name" value="CvfB_WH"/>
</dbReference>
<dbReference type="eggNOG" id="COG2996">
    <property type="taxonomic scope" value="Bacteria"/>
</dbReference>
<dbReference type="AlphaFoldDB" id="A0A074KYM5"/>
<sequence length="275" mass="31168">MKELGIISSLLINRFSPNGAYLALRDGDEVLLPQGYLKGDEKEGEEIEVFIYTDSEDRPVAVTQRPVAIEGEFAVMEVKEMTKFGAFMDWGLPKDLFVPKSEIGKPMEEGGKYLIRVCIDHRTNRLIGVSKYEDFLMTDTQGFHQGDEVDALVFDQTDLGFKVLIEGKFEGLIYKNEIFKRIELGDKFKAYIKKVREDGKLDLIITAPGREKYDEGAQRILDTLSKHSFLPLHDKSSPEEIKGVLGMSKKHFKQSIGQLYKDRKIILLPDGISLA</sequence>
<dbReference type="PANTHER" id="PTHR37296">
    <property type="entry name" value="CONSERVED VIRULENCE FACTOR B"/>
    <property type="match status" value="1"/>
</dbReference>
<dbReference type="PANTHER" id="PTHR37296:SF1">
    <property type="entry name" value="CONSERVED VIRULENCE FACTOR B"/>
    <property type="match status" value="1"/>
</dbReference>
<organism evidence="3 4">
    <name type="scientific">Anditalea andensis</name>
    <dbReference type="NCBI Taxonomy" id="1048983"/>
    <lineage>
        <taxon>Bacteria</taxon>
        <taxon>Pseudomonadati</taxon>
        <taxon>Bacteroidota</taxon>
        <taxon>Cytophagia</taxon>
        <taxon>Cytophagales</taxon>
        <taxon>Cytophagaceae</taxon>
        <taxon>Anditalea</taxon>
    </lineage>
</organism>
<dbReference type="GO" id="GO:0003676">
    <property type="term" value="F:nucleic acid binding"/>
    <property type="evidence" value="ECO:0007669"/>
    <property type="project" value="InterPro"/>
</dbReference>
<proteinExistence type="inferred from homology"/>
<dbReference type="Proteomes" id="UP000027821">
    <property type="component" value="Unassembled WGS sequence"/>
</dbReference>
<keyword evidence="4" id="KW-1185">Reference proteome</keyword>
<dbReference type="STRING" id="1048983.EL17_07840"/>
<name>A0A074KYM5_9BACT</name>
<evidence type="ECO:0000313" key="3">
    <source>
        <dbReference type="EMBL" id="KEO74049.1"/>
    </source>
</evidence>
<dbReference type="OrthoDB" id="9801597at2"/>
<dbReference type="InterPro" id="IPR003029">
    <property type="entry name" value="S1_domain"/>
</dbReference>
<feature type="domain" description="S1 motif" evidence="2">
    <location>
        <begin position="146"/>
        <end position="208"/>
    </location>
</feature>
<dbReference type="Gene3D" id="2.40.50.140">
    <property type="entry name" value="Nucleic acid-binding proteins"/>
    <property type="match status" value="2"/>
</dbReference>
<dbReference type="SUPFAM" id="SSF50249">
    <property type="entry name" value="Nucleic acid-binding proteins"/>
    <property type="match status" value="1"/>
</dbReference>
<dbReference type="Pfam" id="PF13509">
    <property type="entry name" value="S1_2"/>
    <property type="match status" value="1"/>
</dbReference>
<accession>A0A074KYM5</accession>
<dbReference type="PROSITE" id="PS50126">
    <property type="entry name" value="S1"/>
    <property type="match status" value="1"/>
</dbReference>
<evidence type="ECO:0000313" key="4">
    <source>
        <dbReference type="Proteomes" id="UP000027821"/>
    </source>
</evidence>
<dbReference type="InterPro" id="IPR014464">
    <property type="entry name" value="CvfB_fam"/>
</dbReference>
<comment type="caution">
    <text evidence="3">The sequence shown here is derived from an EMBL/GenBank/DDBJ whole genome shotgun (WGS) entry which is preliminary data.</text>
</comment>
<reference evidence="3 4" key="1">
    <citation type="submission" date="2014-04" db="EMBL/GenBank/DDBJ databases">
        <title>Characterization and application of a salt tolerant electro-active bacterium.</title>
        <authorList>
            <person name="Yang L."/>
            <person name="Wei S."/>
            <person name="Tay Q.X.M."/>
        </authorList>
    </citation>
    <scope>NUCLEOTIDE SEQUENCE [LARGE SCALE GENOMIC DNA]</scope>
    <source>
        <strain evidence="3 4">LY1</strain>
    </source>
</reference>
<dbReference type="InterPro" id="IPR039566">
    <property type="entry name" value="CvfB_S1_st"/>
</dbReference>
<dbReference type="Gene3D" id="1.10.10.10">
    <property type="entry name" value="Winged helix-like DNA-binding domain superfamily/Winged helix DNA-binding domain"/>
    <property type="match status" value="1"/>
</dbReference>
<dbReference type="Pfam" id="PF17783">
    <property type="entry name" value="WHD_CvfB"/>
    <property type="match status" value="1"/>
</dbReference>
<dbReference type="PIRSF" id="PIRSF012524">
    <property type="entry name" value="YitL_S1"/>
    <property type="match status" value="1"/>
</dbReference>
<dbReference type="RefSeq" id="WP_035072805.1">
    <property type="nucleotide sequence ID" value="NZ_JMIH01000016.1"/>
</dbReference>
<dbReference type="SMART" id="SM00316">
    <property type="entry name" value="S1"/>
    <property type="match status" value="3"/>
</dbReference>
<protein>
    <submittedName>
        <fullName evidence="3">RNA-binding protein</fullName>
    </submittedName>
</protein>
<dbReference type="EMBL" id="JMIH01000016">
    <property type="protein sequence ID" value="KEO74049.1"/>
    <property type="molecule type" value="Genomic_DNA"/>
</dbReference>
<comment type="similarity">
    <text evidence="1">Belongs to the CvfB family.</text>
</comment>
<evidence type="ECO:0000259" key="2">
    <source>
        <dbReference type="PROSITE" id="PS50126"/>
    </source>
</evidence>